<organism evidence="6 7">
    <name type="scientific">Caballeronia mineralivorans PML1(12)</name>
    <dbReference type="NCBI Taxonomy" id="908627"/>
    <lineage>
        <taxon>Bacteria</taxon>
        <taxon>Pseudomonadati</taxon>
        <taxon>Pseudomonadota</taxon>
        <taxon>Betaproteobacteria</taxon>
        <taxon>Burkholderiales</taxon>
        <taxon>Burkholderiaceae</taxon>
        <taxon>Caballeronia</taxon>
    </lineage>
</organism>
<dbReference type="Gene3D" id="1.10.10.10">
    <property type="entry name" value="Winged helix-like DNA-binding domain superfamily/Winged helix DNA-binding domain"/>
    <property type="match status" value="1"/>
</dbReference>
<dbReference type="EMBL" id="AEJF01000259">
    <property type="protein sequence ID" value="KLU20299.1"/>
    <property type="molecule type" value="Genomic_DNA"/>
</dbReference>
<evidence type="ECO:0000313" key="6">
    <source>
        <dbReference type="EMBL" id="KLU20299.1"/>
    </source>
</evidence>
<evidence type="ECO:0000256" key="1">
    <source>
        <dbReference type="ARBA" id="ARBA00009437"/>
    </source>
</evidence>
<dbReference type="SUPFAM" id="SSF46785">
    <property type="entry name" value="Winged helix' DNA-binding domain"/>
    <property type="match status" value="1"/>
</dbReference>
<dbReference type="PATRIC" id="fig|908627.4.peg.9437"/>
<dbReference type="CDD" id="cd08460">
    <property type="entry name" value="PBP2_DntR_like_1"/>
    <property type="match status" value="1"/>
</dbReference>
<dbReference type="InterPro" id="IPR000847">
    <property type="entry name" value="LysR_HTH_N"/>
</dbReference>
<dbReference type="InterPro" id="IPR036388">
    <property type="entry name" value="WH-like_DNA-bd_sf"/>
</dbReference>
<keyword evidence="7" id="KW-1185">Reference proteome</keyword>
<dbReference type="GO" id="GO:0003677">
    <property type="term" value="F:DNA binding"/>
    <property type="evidence" value="ECO:0007669"/>
    <property type="project" value="UniProtKB-KW"/>
</dbReference>
<dbReference type="GO" id="GO:0003700">
    <property type="term" value="F:DNA-binding transcription factor activity"/>
    <property type="evidence" value="ECO:0007669"/>
    <property type="project" value="InterPro"/>
</dbReference>
<keyword evidence="2" id="KW-0805">Transcription regulation</keyword>
<dbReference type="Pfam" id="PF00126">
    <property type="entry name" value="HTH_1"/>
    <property type="match status" value="1"/>
</dbReference>
<evidence type="ECO:0000313" key="7">
    <source>
        <dbReference type="Proteomes" id="UP000035963"/>
    </source>
</evidence>
<dbReference type="Proteomes" id="UP000035963">
    <property type="component" value="Unassembled WGS sequence"/>
</dbReference>
<dbReference type="InterPro" id="IPR050389">
    <property type="entry name" value="LysR-type_TF"/>
</dbReference>
<evidence type="ECO:0000256" key="4">
    <source>
        <dbReference type="ARBA" id="ARBA00023163"/>
    </source>
</evidence>
<gene>
    <name evidence="6" type="ORF">EOS_41965</name>
</gene>
<dbReference type="InterPro" id="IPR005119">
    <property type="entry name" value="LysR_subst-bd"/>
</dbReference>
<evidence type="ECO:0000259" key="5">
    <source>
        <dbReference type="PROSITE" id="PS50931"/>
    </source>
</evidence>
<reference evidence="6 7" key="1">
    <citation type="journal article" date="2015" name="Genome Announc.">
        <title>Draft Genome Sequence of Burkholderia sp. Strain PML1(12), an Ectomycorrhizosphere-Inhabiting Bacterium with Effective Mineral-Weathering Ability.</title>
        <authorList>
            <person name="Uroz S."/>
            <person name="Oger P."/>
        </authorList>
    </citation>
    <scope>NUCLEOTIDE SEQUENCE [LARGE SCALE GENOMIC DNA]</scope>
    <source>
        <strain evidence="7">PML1(12)</strain>
    </source>
</reference>
<name>A0A0J1CIB7_9BURK</name>
<evidence type="ECO:0000256" key="2">
    <source>
        <dbReference type="ARBA" id="ARBA00023015"/>
    </source>
</evidence>
<dbReference type="PROSITE" id="PS50931">
    <property type="entry name" value="HTH_LYSR"/>
    <property type="match status" value="1"/>
</dbReference>
<dbReference type="InterPro" id="IPR036390">
    <property type="entry name" value="WH_DNA-bd_sf"/>
</dbReference>
<dbReference type="PANTHER" id="PTHR30118:SF15">
    <property type="entry name" value="TRANSCRIPTIONAL REGULATORY PROTEIN"/>
    <property type="match status" value="1"/>
</dbReference>
<dbReference type="PANTHER" id="PTHR30118">
    <property type="entry name" value="HTH-TYPE TRANSCRIPTIONAL REGULATOR LEUO-RELATED"/>
    <property type="match status" value="1"/>
</dbReference>
<sequence length="312" mass="34000">MQGGRLDMQDVDLNLLTALDVLLAECSVTKAAHRLGLSPSAMSRTLSRLRIATGDQLLVLAGRTLVPTPYAEQLSEHVHELARNARAVLQPANSTLDVAILERTFTIRANDGFVELVGASLMAAITQTAPHVRIRFVSKPDKDARPLREGLIDLEVGVLGTAAPELKTRLLFRDRFVGICRAGHPLLTRVTAKRYASYQHVVVSRKRQFSGPVDDALGQLGLRRTIAMVVLTYANAMQIARHSDLLGLVPHSCLGSALLGGHAGSAGVQLFELPVRTPEIKVSAIWHPRLHADPAHRWLRDTIFAICKNAVP</sequence>
<dbReference type="Gene3D" id="3.40.190.10">
    <property type="entry name" value="Periplasmic binding protein-like II"/>
    <property type="match status" value="2"/>
</dbReference>
<comment type="caution">
    <text evidence="6">The sequence shown here is derived from an EMBL/GenBank/DDBJ whole genome shotgun (WGS) entry which is preliminary data.</text>
</comment>
<keyword evidence="3" id="KW-0238">DNA-binding</keyword>
<feature type="domain" description="HTH lysR-type" evidence="5">
    <location>
        <begin position="11"/>
        <end position="68"/>
    </location>
</feature>
<protein>
    <submittedName>
        <fullName evidence="6">LysR family transcriptional regulator</fullName>
    </submittedName>
</protein>
<comment type="similarity">
    <text evidence="1">Belongs to the LysR transcriptional regulatory family.</text>
</comment>
<proteinExistence type="inferred from homology"/>
<evidence type="ECO:0000256" key="3">
    <source>
        <dbReference type="ARBA" id="ARBA00023125"/>
    </source>
</evidence>
<dbReference type="SUPFAM" id="SSF53850">
    <property type="entry name" value="Periplasmic binding protein-like II"/>
    <property type="match status" value="1"/>
</dbReference>
<keyword evidence="4" id="KW-0804">Transcription</keyword>
<accession>A0A0J1CIB7</accession>
<dbReference type="Pfam" id="PF03466">
    <property type="entry name" value="LysR_substrate"/>
    <property type="match status" value="1"/>
</dbReference>
<dbReference type="AlphaFoldDB" id="A0A0J1CIB7"/>